<dbReference type="Pfam" id="PF00550">
    <property type="entry name" value="PP-binding"/>
    <property type="match status" value="1"/>
</dbReference>
<comment type="similarity">
    <text evidence="3">Belongs to the acyl carrier protein (ACP) family.</text>
</comment>
<evidence type="ECO:0000256" key="5">
    <source>
        <dbReference type="RuleBase" id="RU003545"/>
    </source>
</evidence>
<name>A0A423KMD5_9PSED</name>
<dbReference type="HAMAP" id="MF_01217">
    <property type="entry name" value="Acyl_carrier"/>
    <property type="match status" value="1"/>
</dbReference>
<dbReference type="NCBIfam" id="TIGR00517">
    <property type="entry name" value="acyl_carrier"/>
    <property type="match status" value="1"/>
</dbReference>
<feature type="modified residue" description="O-(pantetheine 4'-phosphoryl)serine" evidence="3">
    <location>
        <position position="37"/>
    </location>
</feature>
<dbReference type="InterPro" id="IPR003231">
    <property type="entry name" value="ACP"/>
</dbReference>
<keyword evidence="3" id="KW-0444">Lipid biosynthesis</keyword>
<dbReference type="SUPFAM" id="SSF47336">
    <property type="entry name" value="ACP-like"/>
    <property type="match status" value="1"/>
</dbReference>
<dbReference type="PANTHER" id="PTHR20863">
    <property type="entry name" value="ACYL CARRIER PROTEIN"/>
    <property type="match status" value="1"/>
</dbReference>
<dbReference type="NCBIfam" id="NF002151">
    <property type="entry name" value="PRK00982.1-5"/>
    <property type="match status" value="1"/>
</dbReference>
<keyword evidence="2 3" id="KW-0597">Phosphoprotein</keyword>
<dbReference type="GO" id="GO:0000035">
    <property type="term" value="F:acyl binding"/>
    <property type="evidence" value="ECO:0007669"/>
    <property type="project" value="TreeGrafter"/>
</dbReference>
<dbReference type="UniPathway" id="UPA00094"/>
<dbReference type="InterPro" id="IPR009081">
    <property type="entry name" value="PP-bd_ACP"/>
</dbReference>
<keyword evidence="3" id="KW-0443">Lipid metabolism</keyword>
<dbReference type="Proteomes" id="UP000283627">
    <property type="component" value="Unassembled WGS sequence"/>
</dbReference>
<dbReference type="EMBL" id="MOBP01000006">
    <property type="protein sequence ID" value="RON55044.1"/>
    <property type="molecule type" value="Genomic_DNA"/>
</dbReference>
<dbReference type="RefSeq" id="WP_123405989.1">
    <property type="nucleotide sequence ID" value="NZ_MOBP01000006.1"/>
</dbReference>
<keyword evidence="3" id="KW-0275">Fatty acid biosynthesis</keyword>
<gene>
    <name evidence="3" type="primary">acpP</name>
    <name evidence="7" type="ORF">BK665_12065</name>
</gene>
<evidence type="ECO:0000256" key="1">
    <source>
        <dbReference type="ARBA" id="ARBA00022450"/>
    </source>
</evidence>
<organism evidence="7 8">
    <name type="scientific">Pseudomonas frederiksbergensis</name>
    <dbReference type="NCBI Taxonomy" id="104087"/>
    <lineage>
        <taxon>Bacteria</taxon>
        <taxon>Pseudomonadati</taxon>
        <taxon>Pseudomonadota</taxon>
        <taxon>Gammaproteobacteria</taxon>
        <taxon>Pseudomonadales</taxon>
        <taxon>Pseudomonadaceae</taxon>
        <taxon>Pseudomonas</taxon>
    </lineage>
</organism>
<evidence type="ECO:0000256" key="4">
    <source>
        <dbReference type="NCBIfam" id="TIGR00517"/>
    </source>
</evidence>
<dbReference type="PANTHER" id="PTHR20863:SF76">
    <property type="entry name" value="CARRIER DOMAIN-CONTAINING PROTEIN"/>
    <property type="match status" value="1"/>
</dbReference>
<keyword evidence="1 3" id="KW-0596">Phosphopantetheine</keyword>
<evidence type="ECO:0000259" key="6">
    <source>
        <dbReference type="PROSITE" id="PS50075"/>
    </source>
</evidence>
<evidence type="ECO:0000313" key="7">
    <source>
        <dbReference type="EMBL" id="RON55044.1"/>
    </source>
</evidence>
<dbReference type="NCBIfam" id="NF002150">
    <property type="entry name" value="PRK00982.1-4"/>
    <property type="match status" value="1"/>
</dbReference>
<feature type="domain" description="Carrier" evidence="6">
    <location>
        <begin position="2"/>
        <end position="77"/>
    </location>
</feature>
<accession>A0A423KMD5</accession>
<comment type="PTM">
    <text evidence="5">4'-phosphopantetheine is transferred from CoA to a specific serine of apo-ACP by acpS.</text>
</comment>
<evidence type="ECO:0000313" key="8">
    <source>
        <dbReference type="Proteomes" id="UP000283627"/>
    </source>
</evidence>
<evidence type="ECO:0000256" key="3">
    <source>
        <dbReference type="HAMAP-Rule" id="MF_01217"/>
    </source>
</evidence>
<dbReference type="NCBIfam" id="NF002149">
    <property type="entry name" value="PRK00982.1-3"/>
    <property type="match status" value="1"/>
</dbReference>
<comment type="subcellular location">
    <subcellularLocation>
        <location evidence="3">Cytoplasm</location>
    </subcellularLocation>
</comment>
<comment type="pathway">
    <text evidence="3 5">Lipid metabolism; fatty acid biosynthesis.</text>
</comment>
<dbReference type="OrthoDB" id="9804551at2"/>
<dbReference type="AlphaFoldDB" id="A0A423KMD5"/>
<dbReference type="NCBIfam" id="NF002148">
    <property type="entry name" value="PRK00982.1-2"/>
    <property type="match status" value="1"/>
</dbReference>
<dbReference type="GO" id="GO:0005829">
    <property type="term" value="C:cytosol"/>
    <property type="evidence" value="ECO:0007669"/>
    <property type="project" value="TreeGrafter"/>
</dbReference>
<keyword evidence="3" id="KW-0963">Cytoplasm</keyword>
<comment type="PTM">
    <text evidence="3">4'-phosphopantetheine is transferred from CoA to a specific serine of apo-ACP by AcpS. This modification is essential for activity because fatty acids are bound in thioester linkage to the sulfhydryl of the prosthetic group.</text>
</comment>
<dbReference type="GO" id="GO:0000036">
    <property type="term" value="F:acyl carrier activity"/>
    <property type="evidence" value="ECO:0007669"/>
    <property type="project" value="UniProtKB-UniRule"/>
</dbReference>
<dbReference type="GO" id="GO:0016020">
    <property type="term" value="C:membrane"/>
    <property type="evidence" value="ECO:0007669"/>
    <property type="project" value="GOC"/>
</dbReference>
<dbReference type="GO" id="GO:0009245">
    <property type="term" value="P:lipid A biosynthetic process"/>
    <property type="evidence" value="ECO:0007669"/>
    <property type="project" value="TreeGrafter"/>
</dbReference>
<dbReference type="PROSITE" id="PS50075">
    <property type="entry name" value="CARRIER"/>
    <property type="match status" value="1"/>
</dbReference>
<evidence type="ECO:0000256" key="2">
    <source>
        <dbReference type="ARBA" id="ARBA00022553"/>
    </source>
</evidence>
<reference evidence="7 8" key="1">
    <citation type="submission" date="2016-10" db="EMBL/GenBank/DDBJ databases">
        <title>Comparative genome analysis of multiple Pseudomonas spp. focuses on biocontrol and plant growth promoting traits.</title>
        <authorList>
            <person name="Tao X.-Y."/>
            <person name="Taylor C.G."/>
        </authorList>
    </citation>
    <scope>NUCLEOTIDE SEQUENCE [LARGE SCALE GENOMIC DNA]</scope>
    <source>
        <strain evidence="7 8">39A2</strain>
    </source>
</reference>
<comment type="caution">
    <text evidence="7">The sequence shown here is derived from an EMBL/GenBank/DDBJ whole genome shotgun (WGS) entry which is preliminary data.</text>
</comment>
<dbReference type="Gene3D" id="1.10.1200.10">
    <property type="entry name" value="ACP-like"/>
    <property type="match status" value="1"/>
</dbReference>
<sequence length="79" mass="9015">MESVEERIKQITCELLGIEPKDLTNTSSFVEDLKADSLDAVELVMTFEEEFLITIPDEEAVKLTTVQKVIDYIEHQLSL</sequence>
<protein>
    <recommendedName>
        <fullName evidence="3 4">Acyl carrier protein</fullName>
        <shortName evidence="3">ACP</shortName>
    </recommendedName>
</protein>
<comment type="function">
    <text evidence="3 5">Carrier of the growing fatty acid chain in fatty acid biosynthesis.</text>
</comment>
<proteinExistence type="inferred from homology"/>
<keyword evidence="3" id="KW-0276">Fatty acid metabolism</keyword>
<dbReference type="InterPro" id="IPR036736">
    <property type="entry name" value="ACP-like_sf"/>
</dbReference>